<feature type="coiled-coil region" evidence="1">
    <location>
        <begin position="24"/>
        <end position="51"/>
    </location>
</feature>
<sequence>MNMKKHRGQIQEEYDLVMTNGDSVGIIEVKYKTHENDLKKLERKMRNFKVLFPWFKDYKIYGALAAFHVNEVAKKEALERGFFVLQRSGEVVHTDCAEKLLVL</sequence>
<keyword evidence="3" id="KW-1185">Reference proteome</keyword>
<evidence type="ECO:0000256" key="1">
    <source>
        <dbReference type="SAM" id="Coils"/>
    </source>
</evidence>
<name>A0A1R4H3R3_9GAMM</name>
<dbReference type="RefSeq" id="WP_143341480.1">
    <property type="nucleotide sequence ID" value="NZ_FUKJ01000102.1"/>
</dbReference>
<dbReference type="InterPro" id="IPR011335">
    <property type="entry name" value="Restrct_endonuc-II-like"/>
</dbReference>
<dbReference type="AlphaFoldDB" id="A0A1R4H3R3"/>
<dbReference type="Proteomes" id="UP000195442">
    <property type="component" value="Unassembled WGS sequence"/>
</dbReference>
<dbReference type="OrthoDB" id="5570142at2"/>
<keyword evidence="1" id="KW-0175">Coiled coil</keyword>
<gene>
    <name evidence="2" type="ORF">CRENPOLYSF2_1900012</name>
</gene>
<evidence type="ECO:0000313" key="2">
    <source>
        <dbReference type="EMBL" id="SJM90898.1"/>
    </source>
</evidence>
<dbReference type="EMBL" id="FUKJ01000102">
    <property type="protein sequence ID" value="SJM90898.1"/>
    <property type="molecule type" value="Genomic_DNA"/>
</dbReference>
<proteinExistence type="predicted"/>
<organism evidence="2 3">
    <name type="scientific">Crenothrix polyspora</name>
    <dbReference type="NCBI Taxonomy" id="360316"/>
    <lineage>
        <taxon>Bacteria</taxon>
        <taxon>Pseudomonadati</taxon>
        <taxon>Pseudomonadota</taxon>
        <taxon>Gammaproteobacteria</taxon>
        <taxon>Methylococcales</taxon>
        <taxon>Crenotrichaceae</taxon>
        <taxon>Crenothrix</taxon>
    </lineage>
</organism>
<dbReference type="SUPFAM" id="SSF52980">
    <property type="entry name" value="Restriction endonuclease-like"/>
    <property type="match status" value="1"/>
</dbReference>
<reference evidence="3" key="1">
    <citation type="submission" date="2017-02" db="EMBL/GenBank/DDBJ databases">
        <authorList>
            <person name="Daims H."/>
        </authorList>
    </citation>
    <scope>NUCLEOTIDE SEQUENCE [LARGE SCALE GENOMIC DNA]</scope>
</reference>
<evidence type="ECO:0000313" key="3">
    <source>
        <dbReference type="Proteomes" id="UP000195442"/>
    </source>
</evidence>
<accession>A0A1R4H3R3</accession>
<protein>
    <submittedName>
        <fullName evidence="2">Uncharacterized protein</fullName>
    </submittedName>
</protein>